<name>A0ABR9IBJ8_9PSEU</name>
<keyword evidence="3" id="KW-1185">Reference proteome</keyword>
<evidence type="ECO:0000256" key="1">
    <source>
        <dbReference type="SAM" id="MobiDB-lite"/>
    </source>
</evidence>
<accession>A0ABR9IBJ8</accession>
<dbReference type="Proteomes" id="UP000631670">
    <property type="component" value="Unassembled WGS sequence"/>
</dbReference>
<organism evidence="2 3">
    <name type="scientific">Amycolatopsis lexingtonensis</name>
    <dbReference type="NCBI Taxonomy" id="218822"/>
    <lineage>
        <taxon>Bacteria</taxon>
        <taxon>Bacillati</taxon>
        <taxon>Actinomycetota</taxon>
        <taxon>Actinomycetes</taxon>
        <taxon>Pseudonocardiales</taxon>
        <taxon>Pseudonocardiaceae</taxon>
        <taxon>Amycolatopsis</taxon>
    </lineage>
</organism>
<feature type="region of interest" description="Disordered" evidence="1">
    <location>
        <begin position="1"/>
        <end position="26"/>
    </location>
</feature>
<evidence type="ECO:0000313" key="3">
    <source>
        <dbReference type="Proteomes" id="UP000631670"/>
    </source>
</evidence>
<gene>
    <name evidence="2" type="ORF">H4696_007654</name>
</gene>
<protein>
    <submittedName>
        <fullName evidence="2">Uncharacterized protein</fullName>
    </submittedName>
</protein>
<proteinExistence type="predicted"/>
<reference evidence="2 3" key="1">
    <citation type="submission" date="2020-10" db="EMBL/GenBank/DDBJ databases">
        <title>Sequencing the genomes of 1000 actinobacteria strains.</title>
        <authorList>
            <person name="Klenk H.-P."/>
        </authorList>
    </citation>
    <scope>NUCLEOTIDE SEQUENCE [LARGE SCALE GENOMIC DNA]</scope>
    <source>
        <strain evidence="2 3">DSM 44653</strain>
    </source>
</reference>
<dbReference type="EMBL" id="JADBEG010000001">
    <property type="protein sequence ID" value="MBE1500554.1"/>
    <property type="molecule type" value="Genomic_DNA"/>
</dbReference>
<comment type="caution">
    <text evidence="2">The sequence shown here is derived from an EMBL/GenBank/DDBJ whole genome shotgun (WGS) entry which is preliminary data.</text>
</comment>
<evidence type="ECO:0000313" key="2">
    <source>
        <dbReference type="EMBL" id="MBE1500554.1"/>
    </source>
</evidence>
<sequence length="74" mass="7715">MAAQAPPQEATHATPGTTQPSTARGIGGGGLCGVTALGRTYASLRDRHLVAIFWPTRIRSAFGMYFAFSSCSLA</sequence>